<dbReference type="Pfam" id="PF13687">
    <property type="entry name" value="DUF4153"/>
    <property type="match status" value="1"/>
</dbReference>
<proteinExistence type="predicted"/>
<feature type="transmembrane region" description="Helical" evidence="1">
    <location>
        <begin position="350"/>
        <end position="370"/>
    </location>
</feature>
<sequence>MLMKIPSISEITSKAQNAILRFPLALLWAVGGTTFFIKIIEDDKYDYLRNHNDEILTLIVGLSWLIGIQFFIEQFKNPRKWQWLKLIVLALLGLFYWYLPAIQYYRDSPIYLVRFFLYLIAGHLFLLFAPFIFKWDKNAYWNYLKNTSVAIIRSLFYSGILYLGLILALAAISALFDVHIKSSRYGQLYIFCLGTVNTWIYLSDFPKDIFQETTIYFEKTLEVLVKFILIPLVILYLLILYAYSAKIIIEWELPKGWVSYLVIALSFLGYIIQIIINPIQKELKSWTINKFYPWFYILLIPLNILLFIAILRRVSDYGITENRYFVLAIALWNVGIILYLLFSTKKALKVLPISLFIIAIVSSVGFWSAFSVSEKSQIQQFEEIFTEVKNRDNVATNEEIGRLQDILDYLEKRKEVSSLNSITKLDLESFRDPAVDEDYKAGWLNTTKIWDSIAFEVDASSIPENEHDSYYSLYSSDQRNTYTAINDFDSFTYLSFYMNSEKRIALDSLYLELYPENNSLKIYFTKDDTVALEIPLTEKLTELSKYGNNLNNASLDDLTMEITGTTHSCKLVLSELSFRKTKEGIELQNINAFLFLKQN</sequence>
<keyword evidence="1" id="KW-0812">Transmembrane</keyword>
<dbReference type="eggNOG" id="COG1835">
    <property type="taxonomic scope" value="Bacteria"/>
</dbReference>
<keyword evidence="1" id="KW-1133">Transmembrane helix</keyword>
<evidence type="ECO:0000313" key="2">
    <source>
        <dbReference type="EMBL" id="SDE52071.1"/>
    </source>
</evidence>
<evidence type="ECO:0000256" key="1">
    <source>
        <dbReference type="SAM" id="Phobius"/>
    </source>
</evidence>
<feature type="transmembrane region" description="Helical" evidence="1">
    <location>
        <begin position="257"/>
        <end position="279"/>
    </location>
</feature>
<dbReference type="InterPro" id="IPR025291">
    <property type="entry name" value="DUF4153"/>
</dbReference>
<feature type="transmembrane region" description="Helical" evidence="1">
    <location>
        <begin position="223"/>
        <end position="245"/>
    </location>
</feature>
<evidence type="ECO:0008006" key="4">
    <source>
        <dbReference type="Google" id="ProtNLM"/>
    </source>
</evidence>
<keyword evidence="1" id="KW-0472">Membrane</keyword>
<feature type="transmembrane region" description="Helical" evidence="1">
    <location>
        <begin position="20"/>
        <end position="40"/>
    </location>
</feature>
<feature type="transmembrane region" description="Helical" evidence="1">
    <location>
        <begin position="55"/>
        <end position="72"/>
    </location>
</feature>
<accession>A0A1G7DKM4</accession>
<evidence type="ECO:0000313" key="3">
    <source>
        <dbReference type="Proteomes" id="UP000182114"/>
    </source>
</evidence>
<dbReference type="Proteomes" id="UP000182114">
    <property type="component" value="Unassembled WGS sequence"/>
</dbReference>
<gene>
    <name evidence="2" type="ORF">SAMN04487992_101628</name>
</gene>
<dbReference type="AlphaFoldDB" id="A0A1G7DKM4"/>
<feature type="transmembrane region" description="Helical" evidence="1">
    <location>
        <begin position="291"/>
        <end position="312"/>
    </location>
</feature>
<dbReference type="EMBL" id="FNBD01000001">
    <property type="protein sequence ID" value="SDE52071.1"/>
    <property type="molecule type" value="Genomic_DNA"/>
</dbReference>
<name>A0A1G7DKM4_9FLAO</name>
<reference evidence="3" key="1">
    <citation type="submission" date="2016-10" db="EMBL/GenBank/DDBJ databases">
        <authorList>
            <person name="Varghese N."/>
            <person name="Submissions S."/>
        </authorList>
    </citation>
    <scope>NUCLEOTIDE SEQUENCE [LARGE SCALE GENOMIC DNA]</scope>
    <source>
        <strain evidence="3">DSM 24729</strain>
    </source>
</reference>
<feature type="transmembrane region" description="Helical" evidence="1">
    <location>
        <begin position="182"/>
        <end position="202"/>
    </location>
</feature>
<feature type="transmembrane region" description="Helical" evidence="1">
    <location>
        <begin position="84"/>
        <end position="105"/>
    </location>
</feature>
<feature type="transmembrane region" description="Helical" evidence="1">
    <location>
        <begin position="111"/>
        <end position="133"/>
    </location>
</feature>
<keyword evidence="3" id="KW-1185">Reference proteome</keyword>
<feature type="transmembrane region" description="Helical" evidence="1">
    <location>
        <begin position="154"/>
        <end position="176"/>
    </location>
</feature>
<feature type="transmembrane region" description="Helical" evidence="1">
    <location>
        <begin position="324"/>
        <end position="343"/>
    </location>
</feature>
<protein>
    <recommendedName>
        <fullName evidence="4">DUF4153 domain-containing protein</fullName>
    </recommendedName>
</protein>
<organism evidence="2 3">
    <name type="scientific">Cellulophaga baltica</name>
    <dbReference type="NCBI Taxonomy" id="76594"/>
    <lineage>
        <taxon>Bacteria</taxon>
        <taxon>Pseudomonadati</taxon>
        <taxon>Bacteroidota</taxon>
        <taxon>Flavobacteriia</taxon>
        <taxon>Flavobacteriales</taxon>
        <taxon>Flavobacteriaceae</taxon>
        <taxon>Cellulophaga</taxon>
    </lineage>
</organism>